<organism evidence="1 2">
    <name type="scientific">Bacillus rhizoplanae</name>
    <dbReference type="NCBI Taxonomy" id="2880966"/>
    <lineage>
        <taxon>Bacteria</taxon>
        <taxon>Bacillati</taxon>
        <taxon>Bacillota</taxon>
        <taxon>Bacilli</taxon>
        <taxon>Bacillales</taxon>
        <taxon>Bacillaceae</taxon>
        <taxon>Bacillus</taxon>
    </lineage>
</organism>
<name>A0ABM8Y893_9BACI</name>
<evidence type="ECO:0008006" key="3">
    <source>
        <dbReference type="Google" id="ProtNLM"/>
    </source>
</evidence>
<keyword evidence="2" id="KW-1185">Reference proteome</keyword>
<evidence type="ECO:0000313" key="2">
    <source>
        <dbReference type="Proteomes" id="UP000789423"/>
    </source>
</evidence>
<sequence>MHFGSKGWYVNELKKLGIRTYEGRKLESYRTHILAGLLEKVKKQSA</sequence>
<dbReference type="Pfam" id="PF11121">
    <property type="entry name" value="DUF2639"/>
    <property type="match status" value="1"/>
</dbReference>
<dbReference type="InterPro" id="IPR022580">
    <property type="entry name" value="DUF2639"/>
</dbReference>
<proteinExistence type="predicted"/>
<dbReference type="RefSeq" id="WP_230574191.1">
    <property type="nucleotide sequence ID" value="NZ_CAKJTI010000004.1"/>
</dbReference>
<reference evidence="1 2" key="1">
    <citation type="submission" date="2021-10" db="EMBL/GenBank/DDBJ databases">
        <authorList>
            <person name="Criscuolo A."/>
        </authorList>
    </citation>
    <scope>NUCLEOTIDE SEQUENCE [LARGE SCALE GENOMIC DNA]</scope>
    <source>
        <strain evidence="2">CIP 111899</strain>
    </source>
</reference>
<comment type="caution">
    <text evidence="1">The sequence shown here is derived from an EMBL/GenBank/DDBJ whole genome shotgun (WGS) entry which is preliminary data.</text>
</comment>
<gene>
    <name evidence="1" type="ORF">BACCIP111899_01129</name>
</gene>
<dbReference type="EMBL" id="CAKJTI010000004">
    <property type="protein sequence ID" value="CAG9611957.1"/>
    <property type="molecule type" value="Genomic_DNA"/>
</dbReference>
<evidence type="ECO:0000313" key="1">
    <source>
        <dbReference type="EMBL" id="CAG9611957.1"/>
    </source>
</evidence>
<protein>
    <recommendedName>
        <fullName evidence="3">DUF2639 domain-containing protein</fullName>
    </recommendedName>
</protein>
<dbReference type="Proteomes" id="UP000789423">
    <property type="component" value="Unassembled WGS sequence"/>
</dbReference>
<accession>A0ABM8Y893</accession>